<dbReference type="AlphaFoldDB" id="A0A8J2J8L2"/>
<evidence type="ECO:0000256" key="1">
    <source>
        <dbReference type="SAM" id="MobiDB-lite"/>
    </source>
</evidence>
<evidence type="ECO:0000313" key="4">
    <source>
        <dbReference type="Proteomes" id="UP000708208"/>
    </source>
</evidence>
<dbReference type="PROSITE" id="PS50908">
    <property type="entry name" value="RWD"/>
    <property type="match status" value="1"/>
</dbReference>
<sequence length="242" mass="28043">MDYAEEQQSEIEALESIYPNEFTLISSEPFVVTITVKSEGFDNDQGLNCLLKFTLPPNYPDEVPEIEIPENDEEAKDEEDVTNLDEEELETLRERLVSEAQDNTGMAMVFTLVSSALEWLNVRWDQKIKEEEEAAERRLREEEEAEQQRFEGTRVTVQTFIAWKTTFDAEMKKKRELEGEKEKDKSGKLTGRELFLTDKTLNESDLQFAEEGDADALTIDESLFEDLDDLDIEDDEDEEDED</sequence>
<dbReference type="PANTHER" id="PTHR12292">
    <property type="entry name" value="RWD DOMAIN-CONTAINING PROTEIN"/>
    <property type="match status" value="1"/>
</dbReference>
<dbReference type="Proteomes" id="UP000708208">
    <property type="component" value="Unassembled WGS sequence"/>
</dbReference>
<evidence type="ECO:0000313" key="3">
    <source>
        <dbReference type="EMBL" id="CAG7701712.1"/>
    </source>
</evidence>
<dbReference type="EMBL" id="CAJVCH010027134">
    <property type="protein sequence ID" value="CAG7701712.1"/>
    <property type="molecule type" value="Genomic_DNA"/>
</dbReference>
<dbReference type="CDD" id="cd23816">
    <property type="entry name" value="RWD_RWDD1"/>
    <property type="match status" value="1"/>
</dbReference>
<gene>
    <name evidence="3" type="ORF">AFUS01_LOCUS4358</name>
</gene>
<reference evidence="3" key="1">
    <citation type="submission" date="2021-06" db="EMBL/GenBank/DDBJ databases">
        <authorList>
            <person name="Hodson N. C."/>
            <person name="Mongue J. A."/>
            <person name="Jaron S. K."/>
        </authorList>
    </citation>
    <scope>NUCLEOTIDE SEQUENCE</scope>
</reference>
<evidence type="ECO:0000259" key="2">
    <source>
        <dbReference type="PROSITE" id="PS50908"/>
    </source>
</evidence>
<feature type="compositionally biased region" description="Acidic residues" evidence="1">
    <location>
        <begin position="222"/>
        <end position="242"/>
    </location>
</feature>
<dbReference type="Pfam" id="PF05773">
    <property type="entry name" value="RWD"/>
    <property type="match status" value="1"/>
</dbReference>
<keyword evidence="4" id="KW-1185">Reference proteome</keyword>
<dbReference type="InterPro" id="IPR032378">
    <property type="entry name" value="ZC3H15/TMA46_C"/>
</dbReference>
<accession>A0A8J2J8L2</accession>
<comment type="caution">
    <text evidence="3">The sequence shown here is derived from an EMBL/GenBank/DDBJ whole genome shotgun (WGS) entry which is preliminary data.</text>
</comment>
<dbReference type="OrthoDB" id="277175at2759"/>
<dbReference type="Pfam" id="PF16543">
    <property type="entry name" value="DFRP_C"/>
    <property type="match status" value="1"/>
</dbReference>
<dbReference type="InterPro" id="IPR040213">
    <property type="entry name" value="GIR2-like"/>
</dbReference>
<feature type="domain" description="RWD" evidence="2">
    <location>
        <begin position="9"/>
        <end position="123"/>
    </location>
</feature>
<proteinExistence type="predicted"/>
<organism evidence="3 4">
    <name type="scientific">Allacma fusca</name>
    <dbReference type="NCBI Taxonomy" id="39272"/>
    <lineage>
        <taxon>Eukaryota</taxon>
        <taxon>Metazoa</taxon>
        <taxon>Ecdysozoa</taxon>
        <taxon>Arthropoda</taxon>
        <taxon>Hexapoda</taxon>
        <taxon>Collembola</taxon>
        <taxon>Symphypleona</taxon>
        <taxon>Sminthuridae</taxon>
        <taxon>Allacma</taxon>
    </lineage>
</organism>
<dbReference type="SMART" id="SM00591">
    <property type="entry name" value="RWD"/>
    <property type="match status" value="1"/>
</dbReference>
<feature type="region of interest" description="Disordered" evidence="1">
    <location>
        <begin position="220"/>
        <end position="242"/>
    </location>
</feature>
<dbReference type="InterPro" id="IPR006575">
    <property type="entry name" value="RWD_dom"/>
</dbReference>
<name>A0A8J2J8L2_9HEXA</name>
<protein>
    <recommendedName>
        <fullName evidence="2">RWD domain-containing protein</fullName>
    </recommendedName>
</protein>